<dbReference type="RefSeq" id="WP_375733194.1">
    <property type="nucleotide sequence ID" value="NZ_JBCGDC010000009.1"/>
</dbReference>
<comment type="caution">
    <text evidence="2">The sequence shown here is derived from an EMBL/GenBank/DDBJ whole genome shotgun (WGS) entry which is preliminary data.</text>
</comment>
<protein>
    <submittedName>
        <fullName evidence="2">Uncharacterized protein</fullName>
    </submittedName>
</protein>
<evidence type="ECO:0000256" key="1">
    <source>
        <dbReference type="SAM" id="MobiDB-lite"/>
    </source>
</evidence>
<evidence type="ECO:0000313" key="2">
    <source>
        <dbReference type="EMBL" id="MFB6392440.1"/>
    </source>
</evidence>
<name>A0ABV5CKC3_9ACTN</name>
<evidence type="ECO:0000313" key="3">
    <source>
        <dbReference type="Proteomes" id="UP001582793"/>
    </source>
</evidence>
<feature type="region of interest" description="Disordered" evidence="1">
    <location>
        <begin position="134"/>
        <end position="153"/>
    </location>
</feature>
<organism evidence="2 3">
    <name type="scientific">Polymorphospora lycopeni</name>
    <dbReference type="NCBI Taxonomy" id="3140240"/>
    <lineage>
        <taxon>Bacteria</taxon>
        <taxon>Bacillati</taxon>
        <taxon>Actinomycetota</taxon>
        <taxon>Actinomycetes</taxon>
        <taxon>Micromonosporales</taxon>
        <taxon>Micromonosporaceae</taxon>
        <taxon>Polymorphospora</taxon>
    </lineage>
</organism>
<gene>
    <name evidence="2" type="ORF">AAFH96_04905</name>
</gene>
<sequence length="165" mass="17396">MSLTVTVQLLDTPDAGEVFRAGAAHPVLGELIDLGTSAVLVVEPTTTVAAAVTDCCAALGPDVSLTRSAGPLPAGLRDDLATRSGKEAVFVVLPLSEAEALVVAAGPDLPSMGPLPSCDLERFRASLRTALGDPQEESLFTEPHFDTDQDEERRLNERLRQLYGD</sequence>
<keyword evidence="3" id="KW-1185">Reference proteome</keyword>
<proteinExistence type="predicted"/>
<accession>A0ABV5CKC3</accession>
<feature type="compositionally biased region" description="Basic and acidic residues" evidence="1">
    <location>
        <begin position="143"/>
        <end position="153"/>
    </location>
</feature>
<reference evidence="2 3" key="1">
    <citation type="submission" date="2024-04" db="EMBL/GenBank/DDBJ databases">
        <title>Polymorphospora sp. isolated from Baiyangdian Lake in Xiong'an New Area.</title>
        <authorList>
            <person name="Zhang X."/>
            <person name="Liu J."/>
        </authorList>
    </citation>
    <scope>NUCLEOTIDE SEQUENCE [LARGE SCALE GENOMIC DNA]</scope>
    <source>
        <strain evidence="2 3">2-325</strain>
    </source>
</reference>
<dbReference type="EMBL" id="JBCGDC010000009">
    <property type="protein sequence ID" value="MFB6392440.1"/>
    <property type="molecule type" value="Genomic_DNA"/>
</dbReference>
<dbReference type="Proteomes" id="UP001582793">
    <property type="component" value="Unassembled WGS sequence"/>
</dbReference>